<organism evidence="1 2">
    <name type="scientific">Nitrosomonas ureae</name>
    <dbReference type="NCBI Taxonomy" id="44577"/>
    <lineage>
        <taxon>Bacteria</taxon>
        <taxon>Pseudomonadati</taxon>
        <taxon>Pseudomonadota</taxon>
        <taxon>Betaproteobacteria</taxon>
        <taxon>Nitrosomonadales</taxon>
        <taxon>Nitrosomonadaceae</taxon>
        <taxon>Nitrosomonas</taxon>
    </lineage>
</organism>
<sequence length="90" mass="10230">MTRQNFDKVKALIDAANNEDPNQEICEDKILPKDLLYSQPMSDMLERYSSDADDAIKLAVRTPRSTSNAGKRHAALIRWIARVIINGERD</sequence>
<protein>
    <submittedName>
        <fullName evidence="1">Uncharacterized protein</fullName>
    </submittedName>
</protein>
<evidence type="ECO:0000313" key="1">
    <source>
        <dbReference type="EMBL" id="SEQ58275.1"/>
    </source>
</evidence>
<reference evidence="2" key="1">
    <citation type="submission" date="2016-10" db="EMBL/GenBank/DDBJ databases">
        <authorList>
            <person name="Varghese N."/>
            <person name="Submissions S."/>
        </authorList>
    </citation>
    <scope>NUCLEOTIDE SEQUENCE [LARGE SCALE GENOMIC DNA]</scope>
    <source>
        <strain evidence="2">Nm9</strain>
    </source>
</reference>
<dbReference type="Proteomes" id="UP000181998">
    <property type="component" value="Unassembled WGS sequence"/>
</dbReference>
<gene>
    <name evidence="1" type="ORF">SAMN05421510_10925</name>
</gene>
<dbReference type="EMBL" id="FOFX01000092">
    <property type="protein sequence ID" value="SEQ58275.1"/>
    <property type="molecule type" value="Genomic_DNA"/>
</dbReference>
<proteinExistence type="predicted"/>
<evidence type="ECO:0000313" key="2">
    <source>
        <dbReference type="Proteomes" id="UP000181998"/>
    </source>
</evidence>
<accession>A0A1H9H7G2</accession>
<dbReference type="RefSeq" id="WP_217992326.1">
    <property type="nucleotide sequence ID" value="NZ_FOFX01000092.1"/>
</dbReference>
<dbReference type="Pfam" id="PF13875">
    <property type="entry name" value="DUF4202"/>
    <property type="match status" value="1"/>
</dbReference>
<dbReference type="InterPro" id="IPR025255">
    <property type="entry name" value="DUF4202"/>
</dbReference>
<dbReference type="AlphaFoldDB" id="A0A1H9H7G2"/>
<name>A0A1H9H7G2_9PROT</name>